<reference evidence="1 2" key="1">
    <citation type="submission" date="2020-08" db="EMBL/GenBank/DDBJ databases">
        <title>Sequencing the genomes of 1000 actinobacteria strains.</title>
        <authorList>
            <person name="Klenk H.-P."/>
        </authorList>
    </citation>
    <scope>NUCLEOTIDE SEQUENCE [LARGE SCALE GENOMIC DNA]</scope>
    <source>
        <strain evidence="1 2">DSM 45486</strain>
    </source>
</reference>
<organism evidence="1 2">
    <name type="scientific">Saccharothrix ecbatanensis</name>
    <dbReference type="NCBI Taxonomy" id="1105145"/>
    <lineage>
        <taxon>Bacteria</taxon>
        <taxon>Bacillati</taxon>
        <taxon>Actinomycetota</taxon>
        <taxon>Actinomycetes</taxon>
        <taxon>Pseudonocardiales</taxon>
        <taxon>Pseudonocardiaceae</taxon>
        <taxon>Saccharothrix</taxon>
    </lineage>
</organism>
<gene>
    <name evidence="1" type="ORF">F4560_001997</name>
</gene>
<evidence type="ECO:0000313" key="1">
    <source>
        <dbReference type="EMBL" id="MBB5802229.1"/>
    </source>
</evidence>
<name>A0A7W9LZS6_9PSEU</name>
<dbReference type="AlphaFoldDB" id="A0A7W9LZS6"/>
<proteinExistence type="predicted"/>
<evidence type="ECO:0000313" key="2">
    <source>
        <dbReference type="Proteomes" id="UP000552097"/>
    </source>
</evidence>
<accession>A0A7W9LZS6</accession>
<dbReference type="EMBL" id="JACHMO010000001">
    <property type="protein sequence ID" value="MBB5802229.1"/>
    <property type="molecule type" value="Genomic_DNA"/>
</dbReference>
<comment type="caution">
    <text evidence="1">The sequence shown here is derived from an EMBL/GenBank/DDBJ whole genome shotgun (WGS) entry which is preliminary data.</text>
</comment>
<sequence length="50" mass="4950">MNQRPDSALPAAGALSGHCLPSVLRGIGEVGAEEFGRNTTRAAVGADDGG</sequence>
<dbReference type="Proteomes" id="UP000552097">
    <property type="component" value="Unassembled WGS sequence"/>
</dbReference>
<keyword evidence="2" id="KW-1185">Reference proteome</keyword>
<protein>
    <submittedName>
        <fullName evidence="1">Uncharacterized protein</fullName>
    </submittedName>
</protein>